<keyword evidence="12" id="KW-1185">Reference proteome</keyword>
<sequence>MFSPVDPVLLPIFRCPWPTFIVLGSYLLFVLKVGPKLMKNREAFDLRGVIKVYNIFQIVYNSWMFLYTIHFLFVLRAYDLGCMNTLPLDHEYKDRERYFSNLYLINKFIDLIETVFFVLRKKDRQISVLHVFHHASMPLAVYTGLIFNGYGGIATSYCLLNVLVHILMYTYYYLSSVSEAVQKSLWWKKYITIFQMVQFAVILACISYALWQPDCTVPTLTAYLAGILAFSFLVLFSNFYVRTYVLAGPKRRD</sequence>
<gene>
    <name evidence="11" type="primary">Dana\GF15497</name>
    <name evidence="11" type="synonym">dana_GLEANR_16263</name>
    <name evidence="11" type="ORF">GF15497</name>
</gene>
<dbReference type="Pfam" id="PF01151">
    <property type="entry name" value="ELO"/>
    <property type="match status" value="1"/>
</dbReference>
<evidence type="ECO:0000256" key="8">
    <source>
        <dbReference type="ARBA" id="ARBA00023136"/>
    </source>
</evidence>
<keyword evidence="7 10" id="KW-0443">Lipid metabolism</keyword>
<keyword evidence="9 10" id="KW-0275">Fatty acid biosynthesis</keyword>
<evidence type="ECO:0000256" key="2">
    <source>
        <dbReference type="ARBA" id="ARBA00022516"/>
    </source>
</evidence>
<keyword evidence="2 10" id="KW-0444">Lipid biosynthesis</keyword>
<dbReference type="InterPro" id="IPR002076">
    <property type="entry name" value="ELO_fam"/>
</dbReference>
<keyword evidence="8 10" id="KW-0472">Membrane</keyword>
<dbReference type="AlphaFoldDB" id="B3MLH5"/>
<feature type="transmembrane region" description="Helical" evidence="10">
    <location>
        <begin position="190"/>
        <end position="211"/>
    </location>
</feature>
<protein>
    <recommendedName>
        <fullName evidence="10">Elongation of very long chain fatty acids protein</fullName>
        <ecNumber evidence="10">2.3.1.199</ecNumber>
    </recommendedName>
    <alternativeName>
        <fullName evidence="10">Very-long-chain 3-oxoacyl-CoA synthase</fullName>
    </alternativeName>
</protein>
<dbReference type="OrthoDB" id="434092at2759"/>
<dbReference type="OMA" id="FSYTLMQ"/>
<dbReference type="GO" id="GO:0009922">
    <property type="term" value="F:fatty acid elongase activity"/>
    <property type="evidence" value="ECO:0007669"/>
    <property type="project" value="UniProtKB-EC"/>
</dbReference>
<evidence type="ECO:0000256" key="10">
    <source>
        <dbReference type="RuleBase" id="RU361115"/>
    </source>
</evidence>
<dbReference type="KEGG" id="dan:6498305"/>
<dbReference type="PhylomeDB" id="B3MLH5"/>
<comment type="catalytic activity">
    <reaction evidence="10">
        <text>a very-long-chain acyl-CoA + malonyl-CoA + H(+) = a very-long-chain 3-oxoacyl-CoA + CO2 + CoA</text>
        <dbReference type="Rhea" id="RHEA:32727"/>
        <dbReference type="ChEBI" id="CHEBI:15378"/>
        <dbReference type="ChEBI" id="CHEBI:16526"/>
        <dbReference type="ChEBI" id="CHEBI:57287"/>
        <dbReference type="ChEBI" id="CHEBI:57384"/>
        <dbReference type="ChEBI" id="CHEBI:90725"/>
        <dbReference type="ChEBI" id="CHEBI:90736"/>
        <dbReference type="EC" id="2.3.1.199"/>
    </reaction>
</comment>
<comment type="caution">
    <text evidence="10">Lacks conserved residue(s) required for the propagation of feature annotation.</text>
</comment>
<dbReference type="eggNOG" id="KOG3071">
    <property type="taxonomic scope" value="Eukaryota"/>
</dbReference>
<comment type="similarity">
    <text evidence="10">Belongs to the ELO family.</text>
</comment>
<dbReference type="Proteomes" id="UP000007801">
    <property type="component" value="Unassembled WGS sequence"/>
</dbReference>
<dbReference type="GeneID" id="6498305"/>
<dbReference type="GO" id="GO:0034626">
    <property type="term" value="P:fatty acid elongation, polyunsaturated fatty acid"/>
    <property type="evidence" value="ECO:0007669"/>
    <property type="project" value="TreeGrafter"/>
</dbReference>
<dbReference type="GO" id="GO:0030148">
    <property type="term" value="P:sphingolipid biosynthetic process"/>
    <property type="evidence" value="ECO:0007669"/>
    <property type="project" value="TreeGrafter"/>
</dbReference>
<evidence type="ECO:0000313" key="12">
    <source>
        <dbReference type="Proteomes" id="UP000007801"/>
    </source>
</evidence>
<proteinExistence type="inferred from homology"/>
<dbReference type="HOGENOM" id="CLU_048483_0_2_1"/>
<reference evidence="11 12" key="1">
    <citation type="journal article" date="2007" name="Nature">
        <title>Evolution of genes and genomes on the Drosophila phylogeny.</title>
        <authorList>
            <consortium name="Drosophila 12 Genomes Consortium"/>
            <person name="Clark A.G."/>
            <person name="Eisen M.B."/>
            <person name="Smith D.R."/>
            <person name="Bergman C.M."/>
            <person name="Oliver B."/>
            <person name="Markow T.A."/>
            <person name="Kaufman T.C."/>
            <person name="Kellis M."/>
            <person name="Gelbart W."/>
            <person name="Iyer V.N."/>
            <person name="Pollard D.A."/>
            <person name="Sackton T.B."/>
            <person name="Larracuente A.M."/>
            <person name="Singh N.D."/>
            <person name="Abad J.P."/>
            <person name="Abt D.N."/>
            <person name="Adryan B."/>
            <person name="Aguade M."/>
            <person name="Akashi H."/>
            <person name="Anderson W.W."/>
            <person name="Aquadro C.F."/>
            <person name="Ardell D.H."/>
            <person name="Arguello R."/>
            <person name="Artieri C.G."/>
            <person name="Barbash D.A."/>
            <person name="Barker D."/>
            <person name="Barsanti P."/>
            <person name="Batterham P."/>
            <person name="Batzoglou S."/>
            <person name="Begun D."/>
            <person name="Bhutkar A."/>
            <person name="Blanco E."/>
            <person name="Bosak S.A."/>
            <person name="Bradley R.K."/>
            <person name="Brand A.D."/>
            <person name="Brent M.R."/>
            <person name="Brooks A.N."/>
            <person name="Brown R.H."/>
            <person name="Butlin R.K."/>
            <person name="Caggese C."/>
            <person name="Calvi B.R."/>
            <person name="Bernardo de Carvalho A."/>
            <person name="Caspi A."/>
            <person name="Castrezana S."/>
            <person name="Celniker S.E."/>
            <person name="Chang J.L."/>
            <person name="Chapple C."/>
            <person name="Chatterji S."/>
            <person name="Chinwalla A."/>
            <person name="Civetta A."/>
            <person name="Clifton S.W."/>
            <person name="Comeron J.M."/>
            <person name="Costello J.C."/>
            <person name="Coyne J.A."/>
            <person name="Daub J."/>
            <person name="David R.G."/>
            <person name="Delcher A.L."/>
            <person name="Delehaunty K."/>
            <person name="Do C.B."/>
            <person name="Ebling H."/>
            <person name="Edwards K."/>
            <person name="Eickbush T."/>
            <person name="Evans J.D."/>
            <person name="Filipski A."/>
            <person name="Findeiss S."/>
            <person name="Freyhult E."/>
            <person name="Fulton L."/>
            <person name="Fulton R."/>
            <person name="Garcia A.C."/>
            <person name="Gardiner A."/>
            <person name="Garfield D.A."/>
            <person name="Garvin B.E."/>
            <person name="Gibson G."/>
            <person name="Gilbert D."/>
            <person name="Gnerre S."/>
            <person name="Godfrey J."/>
            <person name="Good R."/>
            <person name="Gotea V."/>
            <person name="Gravely B."/>
            <person name="Greenberg A.J."/>
            <person name="Griffiths-Jones S."/>
            <person name="Gross S."/>
            <person name="Guigo R."/>
            <person name="Gustafson E.A."/>
            <person name="Haerty W."/>
            <person name="Hahn M.W."/>
            <person name="Halligan D.L."/>
            <person name="Halpern A.L."/>
            <person name="Halter G.M."/>
            <person name="Han M.V."/>
            <person name="Heger A."/>
            <person name="Hillier L."/>
            <person name="Hinrichs A.S."/>
            <person name="Holmes I."/>
            <person name="Hoskins R.A."/>
            <person name="Hubisz M.J."/>
            <person name="Hultmark D."/>
            <person name="Huntley M.A."/>
            <person name="Jaffe D.B."/>
            <person name="Jagadeeshan S."/>
            <person name="Jeck W.R."/>
            <person name="Johnson J."/>
            <person name="Jones C.D."/>
            <person name="Jordan W.C."/>
            <person name="Karpen G.H."/>
            <person name="Kataoka E."/>
            <person name="Keightley P.D."/>
            <person name="Kheradpour P."/>
            <person name="Kirkness E.F."/>
            <person name="Koerich L.B."/>
            <person name="Kristiansen K."/>
            <person name="Kudrna D."/>
            <person name="Kulathinal R.J."/>
            <person name="Kumar S."/>
            <person name="Kwok R."/>
            <person name="Lander E."/>
            <person name="Langley C.H."/>
            <person name="Lapoint R."/>
            <person name="Lazzaro B.P."/>
            <person name="Lee S.J."/>
            <person name="Levesque L."/>
            <person name="Li R."/>
            <person name="Lin C.F."/>
            <person name="Lin M.F."/>
            <person name="Lindblad-Toh K."/>
            <person name="Llopart A."/>
            <person name="Long M."/>
            <person name="Low L."/>
            <person name="Lozovsky E."/>
            <person name="Lu J."/>
            <person name="Luo M."/>
            <person name="Machado C.A."/>
            <person name="Makalowski W."/>
            <person name="Marzo M."/>
            <person name="Matsuda M."/>
            <person name="Matzkin L."/>
            <person name="McAllister B."/>
            <person name="McBride C.S."/>
            <person name="McKernan B."/>
            <person name="McKernan K."/>
            <person name="Mendez-Lago M."/>
            <person name="Minx P."/>
            <person name="Mollenhauer M.U."/>
            <person name="Montooth K."/>
            <person name="Mount S.M."/>
            <person name="Mu X."/>
            <person name="Myers E."/>
            <person name="Negre B."/>
            <person name="Newfeld S."/>
            <person name="Nielsen R."/>
            <person name="Noor M.A."/>
            <person name="O'Grady P."/>
            <person name="Pachter L."/>
            <person name="Papaceit M."/>
            <person name="Parisi M.J."/>
            <person name="Parisi M."/>
            <person name="Parts L."/>
            <person name="Pedersen J.S."/>
            <person name="Pesole G."/>
            <person name="Phillippy A.M."/>
            <person name="Ponting C.P."/>
            <person name="Pop M."/>
            <person name="Porcelli D."/>
            <person name="Powell J.R."/>
            <person name="Prohaska S."/>
            <person name="Pruitt K."/>
            <person name="Puig M."/>
            <person name="Quesneville H."/>
            <person name="Ram K.R."/>
            <person name="Rand D."/>
            <person name="Rasmussen M.D."/>
            <person name="Reed L.K."/>
            <person name="Reenan R."/>
            <person name="Reily A."/>
            <person name="Remington K.A."/>
            <person name="Rieger T.T."/>
            <person name="Ritchie M.G."/>
            <person name="Robin C."/>
            <person name="Rogers Y.H."/>
            <person name="Rohde C."/>
            <person name="Rozas J."/>
            <person name="Rubenfield M.J."/>
            <person name="Ruiz A."/>
            <person name="Russo S."/>
            <person name="Salzberg S.L."/>
            <person name="Sanchez-Gracia A."/>
            <person name="Saranga D.J."/>
            <person name="Sato H."/>
            <person name="Schaeffer S.W."/>
            <person name="Schatz M.C."/>
            <person name="Schlenke T."/>
            <person name="Schwartz R."/>
            <person name="Segarra C."/>
            <person name="Singh R.S."/>
            <person name="Sirot L."/>
            <person name="Sirota M."/>
            <person name="Sisneros N.B."/>
            <person name="Smith C.D."/>
            <person name="Smith T.F."/>
            <person name="Spieth J."/>
            <person name="Stage D.E."/>
            <person name="Stark A."/>
            <person name="Stephan W."/>
            <person name="Strausberg R.L."/>
            <person name="Strempel S."/>
            <person name="Sturgill D."/>
            <person name="Sutton G."/>
            <person name="Sutton G.G."/>
            <person name="Tao W."/>
            <person name="Teichmann S."/>
            <person name="Tobari Y.N."/>
            <person name="Tomimura Y."/>
            <person name="Tsolas J.M."/>
            <person name="Valente V.L."/>
            <person name="Venter E."/>
            <person name="Venter J.C."/>
            <person name="Vicario S."/>
            <person name="Vieira F.G."/>
            <person name="Vilella A.J."/>
            <person name="Villasante A."/>
            <person name="Walenz B."/>
            <person name="Wang J."/>
            <person name="Wasserman M."/>
            <person name="Watts T."/>
            <person name="Wilson D."/>
            <person name="Wilson R.K."/>
            <person name="Wing R.A."/>
            <person name="Wolfner M.F."/>
            <person name="Wong A."/>
            <person name="Wong G.K."/>
            <person name="Wu C.I."/>
            <person name="Wu G."/>
            <person name="Yamamoto D."/>
            <person name="Yang H.P."/>
            <person name="Yang S.P."/>
            <person name="Yorke J.A."/>
            <person name="Yoshida K."/>
            <person name="Zdobnov E."/>
            <person name="Zhang P."/>
            <person name="Zhang Y."/>
            <person name="Zimin A.V."/>
            <person name="Baldwin J."/>
            <person name="Abdouelleil A."/>
            <person name="Abdulkadir J."/>
            <person name="Abebe A."/>
            <person name="Abera B."/>
            <person name="Abreu J."/>
            <person name="Acer S.C."/>
            <person name="Aftuck L."/>
            <person name="Alexander A."/>
            <person name="An P."/>
            <person name="Anderson E."/>
            <person name="Anderson S."/>
            <person name="Arachi H."/>
            <person name="Azer M."/>
            <person name="Bachantsang P."/>
            <person name="Barry A."/>
            <person name="Bayul T."/>
            <person name="Berlin A."/>
            <person name="Bessette D."/>
            <person name="Bloom T."/>
            <person name="Blye J."/>
            <person name="Boguslavskiy L."/>
            <person name="Bonnet C."/>
            <person name="Boukhgalter B."/>
            <person name="Bourzgui I."/>
            <person name="Brown A."/>
            <person name="Cahill P."/>
            <person name="Channer S."/>
            <person name="Cheshatsang Y."/>
            <person name="Chuda L."/>
            <person name="Citroen M."/>
            <person name="Collymore A."/>
            <person name="Cooke P."/>
            <person name="Costello M."/>
            <person name="D'Aco K."/>
            <person name="Daza R."/>
            <person name="De Haan G."/>
            <person name="DeGray S."/>
            <person name="DeMaso C."/>
            <person name="Dhargay N."/>
            <person name="Dooley K."/>
            <person name="Dooley E."/>
            <person name="Doricent M."/>
            <person name="Dorje P."/>
            <person name="Dorjee K."/>
            <person name="Dupes A."/>
            <person name="Elong R."/>
            <person name="Falk J."/>
            <person name="Farina A."/>
            <person name="Faro S."/>
            <person name="Ferguson D."/>
            <person name="Fisher S."/>
            <person name="Foley C.D."/>
            <person name="Franke A."/>
            <person name="Friedrich D."/>
            <person name="Gadbois L."/>
            <person name="Gearin G."/>
            <person name="Gearin C.R."/>
            <person name="Giannoukos G."/>
            <person name="Goode T."/>
            <person name="Graham J."/>
            <person name="Grandbois E."/>
            <person name="Grewal S."/>
            <person name="Gyaltsen K."/>
            <person name="Hafez N."/>
            <person name="Hagos B."/>
            <person name="Hall J."/>
            <person name="Henson C."/>
            <person name="Hollinger A."/>
            <person name="Honan T."/>
            <person name="Huard M.D."/>
            <person name="Hughes L."/>
            <person name="Hurhula B."/>
            <person name="Husby M.E."/>
            <person name="Kamat A."/>
            <person name="Kanga B."/>
            <person name="Kashin S."/>
            <person name="Khazanovich D."/>
            <person name="Kisner P."/>
            <person name="Lance K."/>
            <person name="Lara M."/>
            <person name="Lee W."/>
            <person name="Lennon N."/>
            <person name="Letendre F."/>
            <person name="LeVine R."/>
            <person name="Lipovsky A."/>
            <person name="Liu X."/>
            <person name="Liu J."/>
            <person name="Liu S."/>
            <person name="Lokyitsang T."/>
            <person name="Lokyitsang Y."/>
            <person name="Lubonja R."/>
            <person name="Lui A."/>
            <person name="MacDonald P."/>
            <person name="Magnisalis V."/>
            <person name="Maru K."/>
            <person name="Matthews C."/>
            <person name="McCusker W."/>
            <person name="McDonough S."/>
            <person name="Mehta T."/>
            <person name="Meldrim J."/>
            <person name="Meneus L."/>
            <person name="Mihai O."/>
            <person name="Mihalev A."/>
            <person name="Mihova T."/>
            <person name="Mittelman R."/>
            <person name="Mlenga V."/>
            <person name="Montmayeur A."/>
            <person name="Mulrain L."/>
            <person name="Navidi A."/>
            <person name="Naylor J."/>
            <person name="Negash T."/>
            <person name="Nguyen T."/>
            <person name="Nguyen N."/>
            <person name="Nicol R."/>
            <person name="Norbu C."/>
            <person name="Norbu N."/>
            <person name="Novod N."/>
            <person name="O'Neill B."/>
            <person name="Osman S."/>
            <person name="Markiewicz E."/>
            <person name="Oyono O.L."/>
            <person name="Patti C."/>
            <person name="Phunkhang P."/>
            <person name="Pierre F."/>
            <person name="Priest M."/>
            <person name="Raghuraman S."/>
            <person name="Rege F."/>
            <person name="Reyes R."/>
            <person name="Rise C."/>
            <person name="Rogov P."/>
            <person name="Ross K."/>
            <person name="Ryan E."/>
            <person name="Settipalli S."/>
            <person name="Shea T."/>
            <person name="Sherpa N."/>
            <person name="Shi L."/>
            <person name="Shih D."/>
            <person name="Sparrow T."/>
            <person name="Spaulding J."/>
            <person name="Stalker J."/>
            <person name="Stange-Thomann N."/>
            <person name="Stavropoulos S."/>
            <person name="Stone C."/>
            <person name="Strader C."/>
            <person name="Tesfaye S."/>
            <person name="Thomson T."/>
            <person name="Thoulutsang Y."/>
            <person name="Thoulutsang D."/>
            <person name="Topham K."/>
            <person name="Topping I."/>
            <person name="Tsamla T."/>
            <person name="Vassiliev H."/>
            <person name="Vo A."/>
            <person name="Wangchuk T."/>
            <person name="Wangdi T."/>
            <person name="Weiand M."/>
            <person name="Wilkinson J."/>
            <person name="Wilson A."/>
            <person name="Yadav S."/>
            <person name="Young G."/>
            <person name="Yu Q."/>
            <person name="Zembek L."/>
            <person name="Zhong D."/>
            <person name="Zimmer A."/>
            <person name="Zwirko Z."/>
            <person name="Jaffe D.B."/>
            <person name="Alvarez P."/>
            <person name="Brockman W."/>
            <person name="Butler J."/>
            <person name="Chin C."/>
            <person name="Gnerre S."/>
            <person name="Grabherr M."/>
            <person name="Kleber M."/>
            <person name="Mauceli E."/>
            <person name="MacCallum I."/>
        </authorList>
    </citation>
    <scope>NUCLEOTIDE SEQUENCE [LARGE SCALE GENOMIC DNA]</scope>
    <source>
        <strain evidence="12">Tucson 14024-0371.13</strain>
    </source>
</reference>
<dbReference type="FunCoup" id="B3MLH5">
    <property type="interactions" value="22"/>
</dbReference>
<evidence type="ECO:0000313" key="11">
    <source>
        <dbReference type="EMBL" id="EDV31724.1"/>
    </source>
</evidence>
<evidence type="ECO:0000256" key="9">
    <source>
        <dbReference type="ARBA" id="ARBA00023160"/>
    </source>
</evidence>
<keyword evidence="5 10" id="KW-0276">Fatty acid metabolism</keyword>
<feature type="transmembrane region" description="Helical" evidence="10">
    <location>
        <begin position="20"/>
        <end position="38"/>
    </location>
</feature>
<dbReference type="PANTHER" id="PTHR11157">
    <property type="entry name" value="FATTY ACID ACYL TRANSFERASE-RELATED"/>
    <property type="match status" value="1"/>
</dbReference>
<dbReference type="GO" id="GO:0034625">
    <property type="term" value="P:fatty acid elongation, monounsaturated fatty acid"/>
    <property type="evidence" value="ECO:0007669"/>
    <property type="project" value="TreeGrafter"/>
</dbReference>
<dbReference type="GO" id="GO:0019367">
    <property type="term" value="P:fatty acid elongation, saturated fatty acid"/>
    <property type="evidence" value="ECO:0007669"/>
    <property type="project" value="TreeGrafter"/>
</dbReference>
<feature type="transmembrane region" description="Helical" evidence="10">
    <location>
        <begin position="58"/>
        <end position="78"/>
    </location>
</feature>
<dbReference type="EC" id="2.3.1.199" evidence="10"/>
<dbReference type="GO" id="GO:0042761">
    <property type="term" value="P:very long-chain fatty acid biosynthetic process"/>
    <property type="evidence" value="ECO:0007669"/>
    <property type="project" value="TreeGrafter"/>
</dbReference>
<evidence type="ECO:0000256" key="4">
    <source>
        <dbReference type="ARBA" id="ARBA00022692"/>
    </source>
</evidence>
<evidence type="ECO:0000256" key="7">
    <source>
        <dbReference type="ARBA" id="ARBA00023098"/>
    </source>
</evidence>
<evidence type="ECO:0000256" key="3">
    <source>
        <dbReference type="ARBA" id="ARBA00022679"/>
    </source>
</evidence>
<evidence type="ECO:0000256" key="1">
    <source>
        <dbReference type="ARBA" id="ARBA00004141"/>
    </source>
</evidence>
<dbReference type="EMBL" id="CH902620">
    <property type="protein sequence ID" value="EDV31724.1"/>
    <property type="molecule type" value="Genomic_DNA"/>
</dbReference>
<dbReference type="GO" id="GO:0005789">
    <property type="term" value="C:endoplasmic reticulum membrane"/>
    <property type="evidence" value="ECO:0007669"/>
    <property type="project" value="TreeGrafter"/>
</dbReference>
<keyword evidence="6 10" id="KW-1133">Transmembrane helix</keyword>
<keyword evidence="3 10" id="KW-0808">Transferase</keyword>
<dbReference type="InParanoid" id="B3MLH5"/>
<name>B3MLH5_DROAN</name>
<evidence type="ECO:0000256" key="5">
    <source>
        <dbReference type="ARBA" id="ARBA00022832"/>
    </source>
</evidence>
<dbReference type="PANTHER" id="PTHR11157:SF116">
    <property type="entry name" value="ELONGATION OF VERY LONG CHAIN FATTY ACIDS PROTEIN-RELATED"/>
    <property type="match status" value="1"/>
</dbReference>
<keyword evidence="4 10" id="KW-0812">Transmembrane</keyword>
<organism evidence="11 12">
    <name type="scientific">Drosophila ananassae</name>
    <name type="common">Fruit fly</name>
    <dbReference type="NCBI Taxonomy" id="7217"/>
    <lineage>
        <taxon>Eukaryota</taxon>
        <taxon>Metazoa</taxon>
        <taxon>Ecdysozoa</taxon>
        <taxon>Arthropoda</taxon>
        <taxon>Hexapoda</taxon>
        <taxon>Insecta</taxon>
        <taxon>Pterygota</taxon>
        <taxon>Neoptera</taxon>
        <taxon>Endopterygota</taxon>
        <taxon>Diptera</taxon>
        <taxon>Brachycera</taxon>
        <taxon>Muscomorpha</taxon>
        <taxon>Ephydroidea</taxon>
        <taxon>Drosophilidae</taxon>
        <taxon>Drosophila</taxon>
        <taxon>Sophophora</taxon>
    </lineage>
</organism>
<comment type="subcellular location">
    <subcellularLocation>
        <location evidence="1">Membrane</location>
        <topology evidence="1">Multi-pass membrane protein</topology>
    </subcellularLocation>
</comment>
<accession>B3MLH5</accession>
<evidence type="ECO:0000256" key="6">
    <source>
        <dbReference type="ARBA" id="ARBA00022989"/>
    </source>
</evidence>
<feature type="transmembrane region" description="Helical" evidence="10">
    <location>
        <begin position="223"/>
        <end position="241"/>
    </location>
</feature>